<organism evidence="3">
    <name type="scientific">Caenorhabditis brenneri</name>
    <name type="common">Nematode worm</name>
    <dbReference type="NCBI Taxonomy" id="135651"/>
    <lineage>
        <taxon>Eukaryota</taxon>
        <taxon>Metazoa</taxon>
        <taxon>Ecdysozoa</taxon>
        <taxon>Nematoda</taxon>
        <taxon>Chromadorea</taxon>
        <taxon>Rhabditida</taxon>
        <taxon>Rhabditina</taxon>
        <taxon>Rhabditomorpha</taxon>
        <taxon>Rhabditoidea</taxon>
        <taxon>Rhabditidae</taxon>
        <taxon>Peloderinae</taxon>
        <taxon>Caenorhabditis</taxon>
    </lineage>
</organism>
<proteinExistence type="predicted"/>
<dbReference type="OrthoDB" id="5796954at2759"/>
<dbReference type="HOGENOM" id="CLU_080528_0_0_1"/>
<feature type="region of interest" description="Disordered" evidence="1">
    <location>
        <begin position="1"/>
        <end position="21"/>
    </location>
</feature>
<reference evidence="3" key="1">
    <citation type="submission" date="2011-07" db="EMBL/GenBank/DDBJ databases">
        <authorList>
            <consortium name="Caenorhabditis brenneri Sequencing and Analysis Consortium"/>
            <person name="Wilson R.K."/>
        </authorList>
    </citation>
    <scope>NUCLEOTIDE SEQUENCE [LARGE SCALE GENOMIC DNA]</scope>
    <source>
        <strain evidence="3">PB2801</strain>
    </source>
</reference>
<evidence type="ECO:0000256" key="1">
    <source>
        <dbReference type="SAM" id="MobiDB-lite"/>
    </source>
</evidence>
<dbReference type="AlphaFoldDB" id="G0N9U0"/>
<evidence type="ECO:0000313" key="3">
    <source>
        <dbReference type="Proteomes" id="UP000008068"/>
    </source>
</evidence>
<protein>
    <submittedName>
        <fullName evidence="2">Uncharacterized protein</fullName>
    </submittedName>
</protein>
<dbReference type="eggNOG" id="ENOG502TFPR">
    <property type="taxonomic scope" value="Eukaryota"/>
</dbReference>
<dbReference type="Proteomes" id="UP000008068">
    <property type="component" value="Unassembled WGS sequence"/>
</dbReference>
<accession>G0N9U0</accession>
<sequence length="209" mass="23752">MMKTSEGKETKTYTPSADDSDLPRKCVVIRKKRIGDNVEKIELRYVAYNRVEKGTFSTTMDAINDASTYFRERAEDLDYQDEPSSKSTLQKTVTIVKSEEKEKKKLEQCLPILLNVRARFAENEKNKSNSNHKRSQHGALKVLCDEAITEATYVLNNKHPVSSELIKKIASINTLSRQIIANESKMENLVQDENELAASKSKTSDKFAK</sequence>
<keyword evidence="3" id="KW-1185">Reference proteome</keyword>
<dbReference type="FunCoup" id="G0N9U0">
    <property type="interactions" value="1917"/>
</dbReference>
<gene>
    <name evidence="2" type="ORF">CAEBREN_23712</name>
</gene>
<name>G0N9U0_CAEBE</name>
<dbReference type="OMA" id="NNGHPVT"/>
<evidence type="ECO:0000313" key="2">
    <source>
        <dbReference type="EMBL" id="EGT55788.1"/>
    </source>
</evidence>
<feature type="compositionally biased region" description="Basic and acidic residues" evidence="1">
    <location>
        <begin position="1"/>
        <end position="11"/>
    </location>
</feature>
<dbReference type="InParanoid" id="G0N9U0"/>
<dbReference type="EMBL" id="GL379852">
    <property type="protein sequence ID" value="EGT55788.1"/>
    <property type="molecule type" value="Genomic_DNA"/>
</dbReference>